<dbReference type="EMBL" id="BRXX01000409">
    <property type="protein sequence ID" value="GMI10078.1"/>
    <property type="molecule type" value="Genomic_DNA"/>
</dbReference>
<dbReference type="Pfam" id="PF00249">
    <property type="entry name" value="Myb_DNA-binding"/>
    <property type="match status" value="1"/>
</dbReference>
<feature type="compositionally biased region" description="Basic and acidic residues" evidence="1">
    <location>
        <begin position="843"/>
        <end position="861"/>
    </location>
</feature>
<feature type="compositionally biased region" description="Low complexity" evidence="1">
    <location>
        <begin position="356"/>
        <end position="382"/>
    </location>
</feature>
<feature type="region of interest" description="Disordered" evidence="1">
    <location>
        <begin position="528"/>
        <end position="547"/>
    </location>
</feature>
<dbReference type="Proteomes" id="UP001165160">
    <property type="component" value="Unassembled WGS sequence"/>
</dbReference>
<feature type="domain" description="Myb-like" evidence="2">
    <location>
        <begin position="463"/>
        <end position="515"/>
    </location>
</feature>
<sequence length="1120" mass="120277">MEFDELDLGPDGSNLGISIDEHIGDNIGDDEYANFLKSLESYNVDQSSNIGSILDDSDEGEYDPELNNDLQLSDDDDDDDDSTDDSDTDSDADLEEIESGVVESKTKSGNEPQPLLPYTASNNNNNNNNVRKPATKTITVKKSKASSSSKKSKEKKSQKLQSEISSLLTEEIQSTFTTSTAPPRIDKYLDSYELPPLSTTQKDSLRPYIAGQTTAPKAITQKQMQVFRNLLAQHHQLLIQTAVISVRRAIGGSEQGGLKHACGNVSEQDQKERALQVVESSASMLEKILECRSTAVRNSLKYKRTRIVPVNVPEEKRRGGDGGEEVLTRSRFRGILGEEQTTGPADPSSATPPPSNQNFSNTNNSNSLNTSSNLSTSAPSRNTDGRTTSFESPAISLTRKTLKLLDWSVDANEARIKPNSALDCADDREAIEKLLAMAGVGCNEGFLPTKDTRSLFNPEIRRDENVDPMRFTKSEDRLLMAGISKYGEKRWDLISSEYLPNKKMEMINRRYCKLTVMACKDRVDAGGALRRMQKNPPRPESDTPDEPYWTFSDDVELYYGVHVKGRQFATLTDIMFPHLDRVILRKRYLNIERRFKTAELKPETDIEPVKAKKAPSAAKKEPNKSPTTAKGRGRGKKNAMLPPAKPTPILPASTPPTGTPTGQKLRPQHMQPPDVAVPSASNNDVAAMMNMMTDQAKIFQSMALSNPMVLQMMMMAQMQAMAGATAGGAGAGGGNGVNPMLGNQMAAMMASMMGGAGAGVGAGASVVDPQGLQTQPQQQQQQQQQRMVPPNPQPTSSTSKAPTVEPVAEVYVADPPEQPTSSKSTKKNASAKTKKKAKKKTKKQIEEEKREEEQAAAKADEESNDPLGLNSSRWGASNIGGHSMFGVTGTSTGFSQLGGVENSFMANLNPIVGGGDQRNGGGDQRNGGGDQRNGGSAVNPNDTSFKPEKSMFENMLENANRSASNSVRSEQGSSFSSPSKTKNKDQAAAALALAAAATGSPGVGAGLWDGFSNLGSDASNAGGIEFSKLEFSDATQQAFKQGGRSGATPKKRRAGSLNLSDEDVAASGLRSLSTPSPSGSKKKAKKGGEDSPGSKRKSLFSAVIGGSGEKKKRKSSSASL</sequence>
<comment type="caution">
    <text evidence="3">The sequence shown here is derived from an EMBL/GenBank/DDBJ whole genome shotgun (WGS) entry which is preliminary data.</text>
</comment>
<feature type="compositionally biased region" description="Acidic residues" evidence="1">
    <location>
        <begin position="55"/>
        <end position="98"/>
    </location>
</feature>
<protein>
    <recommendedName>
        <fullName evidence="2">Myb-like domain-containing protein</fullName>
    </recommendedName>
</protein>
<dbReference type="AlphaFoldDB" id="A0A9W7FDC5"/>
<reference evidence="4" key="1">
    <citation type="journal article" date="2023" name="Commun. Biol.">
        <title>Genome analysis of Parmales, the sister group of diatoms, reveals the evolutionary specialization of diatoms from phago-mixotrophs to photoautotrophs.</title>
        <authorList>
            <person name="Ban H."/>
            <person name="Sato S."/>
            <person name="Yoshikawa S."/>
            <person name="Yamada K."/>
            <person name="Nakamura Y."/>
            <person name="Ichinomiya M."/>
            <person name="Sato N."/>
            <person name="Blanc-Mathieu R."/>
            <person name="Endo H."/>
            <person name="Kuwata A."/>
            <person name="Ogata H."/>
        </authorList>
    </citation>
    <scope>NUCLEOTIDE SEQUENCE [LARGE SCALE GENOMIC DNA]</scope>
    <source>
        <strain evidence="4">NIES 3699</strain>
    </source>
</reference>
<name>A0A9W7FDC5_9STRA</name>
<dbReference type="SMART" id="SM00717">
    <property type="entry name" value="SANT"/>
    <property type="match status" value="2"/>
</dbReference>
<feature type="compositionally biased region" description="Polar residues" evidence="1">
    <location>
        <begin position="970"/>
        <end position="980"/>
    </location>
</feature>
<feature type="compositionally biased region" description="Low complexity" evidence="1">
    <location>
        <begin position="1067"/>
        <end position="1079"/>
    </location>
</feature>
<feature type="compositionally biased region" description="Gly residues" evidence="1">
    <location>
        <begin position="912"/>
        <end position="932"/>
    </location>
</feature>
<dbReference type="PROSITE" id="PS50090">
    <property type="entry name" value="MYB_LIKE"/>
    <property type="match status" value="1"/>
</dbReference>
<feature type="compositionally biased region" description="Low complexity" evidence="1">
    <location>
        <begin position="766"/>
        <end position="788"/>
    </location>
</feature>
<feature type="region of interest" description="Disordered" evidence="1">
    <location>
        <begin position="46"/>
        <end position="159"/>
    </location>
</feature>
<accession>A0A9W7FDC5</accession>
<dbReference type="Gene3D" id="1.10.10.60">
    <property type="entry name" value="Homeodomain-like"/>
    <property type="match status" value="1"/>
</dbReference>
<feature type="compositionally biased region" description="Basic residues" evidence="1">
    <location>
        <begin position="832"/>
        <end position="842"/>
    </location>
</feature>
<feature type="compositionally biased region" description="Low complexity" evidence="1">
    <location>
        <begin position="820"/>
        <end position="831"/>
    </location>
</feature>
<proteinExistence type="predicted"/>
<feature type="compositionally biased region" description="Basic residues" evidence="1">
    <location>
        <begin position="1110"/>
        <end position="1120"/>
    </location>
</feature>
<keyword evidence="4" id="KW-1185">Reference proteome</keyword>
<dbReference type="CDD" id="cd00167">
    <property type="entry name" value="SANT"/>
    <property type="match status" value="1"/>
</dbReference>
<dbReference type="InterPro" id="IPR009057">
    <property type="entry name" value="Homeodomain-like_sf"/>
</dbReference>
<feature type="region of interest" description="Disordered" evidence="1">
    <location>
        <begin position="906"/>
        <end position="987"/>
    </location>
</feature>
<feature type="region of interest" description="Disordered" evidence="1">
    <location>
        <begin position="1037"/>
        <end position="1120"/>
    </location>
</feature>
<evidence type="ECO:0000259" key="2">
    <source>
        <dbReference type="PROSITE" id="PS50090"/>
    </source>
</evidence>
<organism evidence="3 4">
    <name type="scientific">Triparma verrucosa</name>
    <dbReference type="NCBI Taxonomy" id="1606542"/>
    <lineage>
        <taxon>Eukaryota</taxon>
        <taxon>Sar</taxon>
        <taxon>Stramenopiles</taxon>
        <taxon>Ochrophyta</taxon>
        <taxon>Bolidophyceae</taxon>
        <taxon>Parmales</taxon>
        <taxon>Triparmaceae</taxon>
        <taxon>Triparma</taxon>
    </lineage>
</organism>
<feature type="region of interest" description="Disordered" evidence="1">
    <location>
        <begin position="313"/>
        <end position="392"/>
    </location>
</feature>
<feature type="compositionally biased region" description="Low complexity" evidence="1">
    <location>
        <begin position="122"/>
        <end position="138"/>
    </location>
</feature>
<evidence type="ECO:0000313" key="3">
    <source>
        <dbReference type="EMBL" id="GMI10078.1"/>
    </source>
</evidence>
<gene>
    <name evidence="3" type="ORF">TrVE_jg4409</name>
</gene>
<feature type="region of interest" description="Disordered" evidence="1">
    <location>
        <begin position="606"/>
        <end position="680"/>
    </location>
</feature>
<dbReference type="InterPro" id="IPR001005">
    <property type="entry name" value="SANT/Myb"/>
</dbReference>
<feature type="compositionally biased region" description="Pro residues" evidence="1">
    <location>
        <begin position="643"/>
        <end position="658"/>
    </location>
</feature>
<feature type="compositionally biased region" description="Low complexity" evidence="1">
    <location>
        <begin position="958"/>
        <end position="969"/>
    </location>
</feature>
<evidence type="ECO:0000256" key="1">
    <source>
        <dbReference type="SAM" id="MobiDB-lite"/>
    </source>
</evidence>
<dbReference type="SUPFAM" id="SSF46689">
    <property type="entry name" value="Homeodomain-like"/>
    <property type="match status" value="1"/>
</dbReference>
<evidence type="ECO:0000313" key="4">
    <source>
        <dbReference type="Proteomes" id="UP001165160"/>
    </source>
</evidence>
<feature type="compositionally biased region" description="Basic residues" evidence="1">
    <location>
        <begin position="139"/>
        <end position="158"/>
    </location>
</feature>
<feature type="region of interest" description="Disordered" evidence="1">
    <location>
        <begin position="766"/>
        <end position="894"/>
    </location>
</feature>